<feature type="domain" description="Serine aminopeptidase S33" evidence="1">
    <location>
        <begin position="17"/>
        <end position="225"/>
    </location>
</feature>
<dbReference type="InterPro" id="IPR022742">
    <property type="entry name" value="Hydrolase_4"/>
</dbReference>
<dbReference type="SUPFAM" id="SSF53474">
    <property type="entry name" value="alpha/beta-Hydrolases"/>
    <property type="match status" value="1"/>
</dbReference>
<sequence>MQVRQPKPFFLEGGPRAVLLLHGFTGNSADVRQLGRFLSQAGYTCYAPHYRGHGAPPEELVRSTPEQWWQDVRDAFLFLNHQGYHEIVVCGLSMGGVFSLKCGYTFSVKGIIPLCAPYKPGKAERIIAGAMRYVERIKHYQGVQEPELSIELAAIREKLPALVARMADAIDQVQENIYRITVPVFVVQARQDEMIDSSGANLIYEKVHASKKQLKWYEQSTHVITLGTEKKQVFQDILAFLGSLDWSDS</sequence>
<dbReference type="InterPro" id="IPR029058">
    <property type="entry name" value="AB_hydrolase_fold"/>
</dbReference>
<reference evidence="2 3" key="1">
    <citation type="submission" date="2021-01" db="EMBL/GenBank/DDBJ databases">
        <title>Genomic Encyclopedia of Type Strains, Phase IV (KMG-IV): sequencing the most valuable type-strain genomes for metagenomic binning, comparative biology and taxonomic classification.</title>
        <authorList>
            <person name="Goeker M."/>
        </authorList>
    </citation>
    <scope>NUCLEOTIDE SEQUENCE [LARGE SCALE GENOMIC DNA]</scope>
    <source>
        <strain evidence="2 3">DSM 100968</strain>
    </source>
</reference>
<comment type="caution">
    <text evidence="2">The sequence shown here is derived from an EMBL/GenBank/DDBJ whole genome shotgun (WGS) entry which is preliminary data.</text>
</comment>
<dbReference type="EMBL" id="JAFBEV010000004">
    <property type="protein sequence ID" value="MBM7657168.1"/>
    <property type="molecule type" value="Genomic_DNA"/>
</dbReference>
<dbReference type="Proteomes" id="UP000823201">
    <property type="component" value="Unassembled WGS sequence"/>
</dbReference>
<evidence type="ECO:0000313" key="2">
    <source>
        <dbReference type="EMBL" id="MBM7657168.1"/>
    </source>
</evidence>
<dbReference type="EC" id="3.1.1.1" evidence="2"/>
<dbReference type="InterPro" id="IPR051044">
    <property type="entry name" value="MAG_DAG_Lipase"/>
</dbReference>
<proteinExistence type="predicted"/>
<dbReference type="Gene3D" id="3.40.50.1820">
    <property type="entry name" value="alpha/beta hydrolase"/>
    <property type="match status" value="1"/>
</dbReference>
<dbReference type="PANTHER" id="PTHR11614">
    <property type="entry name" value="PHOSPHOLIPASE-RELATED"/>
    <property type="match status" value="1"/>
</dbReference>
<protein>
    <submittedName>
        <fullName evidence="2">Carboxylesterase</fullName>
        <ecNumber evidence="2">3.1.1.1</ecNumber>
    </submittedName>
</protein>
<evidence type="ECO:0000313" key="3">
    <source>
        <dbReference type="Proteomes" id="UP000823201"/>
    </source>
</evidence>
<keyword evidence="2" id="KW-0378">Hydrolase</keyword>
<dbReference type="Pfam" id="PF12146">
    <property type="entry name" value="Hydrolase_4"/>
    <property type="match status" value="1"/>
</dbReference>
<dbReference type="GO" id="GO:0106435">
    <property type="term" value="F:carboxylesterase activity"/>
    <property type="evidence" value="ECO:0007669"/>
    <property type="project" value="UniProtKB-EC"/>
</dbReference>
<name>A0ABS2Q5X3_9BACL</name>
<dbReference type="RefSeq" id="WP_205005523.1">
    <property type="nucleotide sequence ID" value="NZ_CBCRXA010000015.1"/>
</dbReference>
<accession>A0ABS2Q5X3</accession>
<gene>
    <name evidence="2" type="ORF">JOC27_000609</name>
</gene>
<dbReference type="PIRSF" id="PIRSF017388">
    <property type="entry name" value="Esterase_lipase"/>
    <property type="match status" value="1"/>
</dbReference>
<keyword evidence="3" id="KW-1185">Reference proteome</keyword>
<organism evidence="2 3">
    <name type="scientific">Sporolactobacillus spathodeae</name>
    <dbReference type="NCBI Taxonomy" id="1465502"/>
    <lineage>
        <taxon>Bacteria</taxon>
        <taxon>Bacillati</taxon>
        <taxon>Bacillota</taxon>
        <taxon>Bacilli</taxon>
        <taxon>Bacillales</taxon>
        <taxon>Sporolactobacillaceae</taxon>
        <taxon>Sporolactobacillus</taxon>
    </lineage>
</organism>
<evidence type="ECO:0000259" key="1">
    <source>
        <dbReference type="Pfam" id="PF12146"/>
    </source>
</evidence>
<dbReference type="InterPro" id="IPR012354">
    <property type="entry name" value="Esterase_lipase"/>
</dbReference>